<proteinExistence type="predicted"/>
<evidence type="ECO:0000313" key="1">
    <source>
        <dbReference type="EMBL" id="KAL2864234.1"/>
    </source>
</evidence>
<protein>
    <submittedName>
        <fullName evidence="1">Uncharacterized protein</fullName>
    </submittedName>
</protein>
<dbReference type="EMBL" id="JBFXLQ010000042">
    <property type="protein sequence ID" value="KAL2864234.1"/>
    <property type="molecule type" value="Genomic_DNA"/>
</dbReference>
<gene>
    <name evidence="1" type="ORF">BJX67DRAFT_383900</name>
</gene>
<dbReference type="RefSeq" id="XP_070883213.1">
    <property type="nucleotide sequence ID" value="XM_071033552.1"/>
</dbReference>
<comment type="caution">
    <text evidence="1">The sequence shown here is derived from an EMBL/GenBank/DDBJ whole genome shotgun (WGS) entry which is preliminary data.</text>
</comment>
<organism evidence="1 2">
    <name type="scientific">Aspergillus lucknowensis</name>
    <dbReference type="NCBI Taxonomy" id="176173"/>
    <lineage>
        <taxon>Eukaryota</taxon>
        <taxon>Fungi</taxon>
        <taxon>Dikarya</taxon>
        <taxon>Ascomycota</taxon>
        <taxon>Pezizomycotina</taxon>
        <taxon>Eurotiomycetes</taxon>
        <taxon>Eurotiomycetidae</taxon>
        <taxon>Eurotiales</taxon>
        <taxon>Aspergillaceae</taxon>
        <taxon>Aspergillus</taxon>
        <taxon>Aspergillus subgen. Nidulantes</taxon>
    </lineage>
</organism>
<dbReference type="GeneID" id="98148624"/>
<reference evidence="1 2" key="1">
    <citation type="submission" date="2024-07" db="EMBL/GenBank/DDBJ databases">
        <title>Section-level genome sequencing and comparative genomics of Aspergillus sections Usti and Cavernicolus.</title>
        <authorList>
            <consortium name="Lawrence Berkeley National Laboratory"/>
            <person name="Nybo J.L."/>
            <person name="Vesth T.C."/>
            <person name="Theobald S."/>
            <person name="Frisvad J.C."/>
            <person name="Larsen T.O."/>
            <person name="Kjaerboelling I."/>
            <person name="Rothschild-Mancinelli K."/>
            <person name="Lyhne E.K."/>
            <person name="Kogle M.E."/>
            <person name="Barry K."/>
            <person name="Clum A."/>
            <person name="Na H."/>
            <person name="Ledsgaard L."/>
            <person name="Lin J."/>
            <person name="Lipzen A."/>
            <person name="Kuo A."/>
            <person name="Riley R."/>
            <person name="Mondo S."/>
            <person name="Labutti K."/>
            <person name="Haridas S."/>
            <person name="Pangalinan J."/>
            <person name="Salamov A.A."/>
            <person name="Simmons B.A."/>
            <person name="Magnuson J.K."/>
            <person name="Chen J."/>
            <person name="Drula E."/>
            <person name="Henrissat B."/>
            <person name="Wiebenga A."/>
            <person name="Lubbers R.J."/>
            <person name="Gomes A.C."/>
            <person name="Macurrencykelacurrency M.R."/>
            <person name="Stajich J."/>
            <person name="Grigoriev I.V."/>
            <person name="Mortensen U.H."/>
            <person name="De Vries R.P."/>
            <person name="Baker S.E."/>
            <person name="Andersen M.R."/>
        </authorList>
    </citation>
    <scope>NUCLEOTIDE SEQUENCE [LARGE SCALE GENOMIC DNA]</scope>
    <source>
        <strain evidence="1 2">CBS 449.75</strain>
    </source>
</reference>
<accession>A0ABR4LI56</accession>
<sequence length="126" mass="14710">MLPRPVPMESLILLVFYSLRIALSAGESMYLVIVISNLIHCWYKTRQRSWAPCVPGKSLLSGRLGRWWRRRRRQRANHEYDREFEDAYNKYSKSGKAFSTTDIPGTDYFVVVPPRHCDVGWGFEGP</sequence>
<dbReference type="Proteomes" id="UP001610432">
    <property type="component" value="Unassembled WGS sequence"/>
</dbReference>
<keyword evidence="2" id="KW-1185">Reference proteome</keyword>
<name>A0ABR4LI56_9EURO</name>
<evidence type="ECO:0000313" key="2">
    <source>
        <dbReference type="Proteomes" id="UP001610432"/>
    </source>
</evidence>